<accession>A0A1F7F966</accession>
<evidence type="ECO:0000313" key="2">
    <source>
        <dbReference type="Proteomes" id="UP000179243"/>
    </source>
</evidence>
<sequence>MINLFAGGKVILETRHDIKGRVITQGKTLKLLAVESKLSYNRLSRIVNGFSEARPEEMAAICRTLAAWEQRGVK</sequence>
<gene>
    <name evidence="1" type="ORF">A2519_21500</name>
</gene>
<dbReference type="Proteomes" id="UP000179243">
    <property type="component" value="Unassembled WGS sequence"/>
</dbReference>
<proteinExistence type="predicted"/>
<comment type="caution">
    <text evidence="1">The sequence shown here is derived from an EMBL/GenBank/DDBJ whole genome shotgun (WGS) entry which is preliminary data.</text>
</comment>
<reference evidence="1 2" key="1">
    <citation type="journal article" date="2016" name="Nat. Commun.">
        <title>Thousands of microbial genomes shed light on interconnected biogeochemical processes in an aquifer system.</title>
        <authorList>
            <person name="Anantharaman K."/>
            <person name="Brown C.T."/>
            <person name="Hug L.A."/>
            <person name="Sharon I."/>
            <person name="Castelle C.J."/>
            <person name="Probst A.J."/>
            <person name="Thomas B.C."/>
            <person name="Singh A."/>
            <person name="Wilkins M.J."/>
            <person name="Karaoz U."/>
            <person name="Brodie E.L."/>
            <person name="Williams K.H."/>
            <person name="Hubbard S.S."/>
            <person name="Banfield J.F."/>
        </authorList>
    </citation>
    <scope>NUCLEOTIDE SEQUENCE [LARGE SCALE GENOMIC DNA]</scope>
</reference>
<organism evidence="1 2">
    <name type="scientific">Candidatus Raymondbacteria bacterium RIFOXYD12_FULL_49_13</name>
    <dbReference type="NCBI Taxonomy" id="1817890"/>
    <lineage>
        <taxon>Bacteria</taxon>
        <taxon>Raymondiibacteriota</taxon>
    </lineage>
</organism>
<protein>
    <recommendedName>
        <fullName evidence="3">HTH cro/C1-type domain-containing protein</fullName>
    </recommendedName>
</protein>
<name>A0A1F7F966_UNCRA</name>
<dbReference type="EMBL" id="MFYX01000098">
    <property type="protein sequence ID" value="OGK03067.1"/>
    <property type="molecule type" value="Genomic_DNA"/>
</dbReference>
<evidence type="ECO:0008006" key="3">
    <source>
        <dbReference type="Google" id="ProtNLM"/>
    </source>
</evidence>
<dbReference type="AlphaFoldDB" id="A0A1F7F966"/>
<evidence type="ECO:0000313" key="1">
    <source>
        <dbReference type="EMBL" id="OGK03067.1"/>
    </source>
</evidence>